<dbReference type="PANTHER" id="PTHR42839:SF2">
    <property type="entry name" value="ISOCHORISMATE SYNTHASE ENTC"/>
    <property type="match status" value="1"/>
</dbReference>
<dbReference type="SUPFAM" id="SSF56322">
    <property type="entry name" value="ADC synthase"/>
    <property type="match status" value="1"/>
</dbReference>
<evidence type="ECO:0000313" key="2">
    <source>
        <dbReference type="EMBL" id="CUI16436.1"/>
    </source>
</evidence>
<protein>
    <submittedName>
        <fullName evidence="2">Menaquinone-specific isochorismate synthase, menF</fullName>
    </submittedName>
</protein>
<dbReference type="AlphaFoldDB" id="A0A0U5JCB5"/>
<dbReference type="PANTHER" id="PTHR42839">
    <property type="entry name" value="ISOCHORISMATE SYNTHASE ENTC"/>
    <property type="match status" value="1"/>
</dbReference>
<dbReference type="Pfam" id="PF00425">
    <property type="entry name" value="Chorismate_bind"/>
    <property type="match status" value="1"/>
</dbReference>
<dbReference type="EMBL" id="LN879502">
    <property type="protein sequence ID" value="CUI16436.1"/>
    <property type="molecule type" value="Genomic_DNA"/>
</dbReference>
<evidence type="ECO:0000259" key="1">
    <source>
        <dbReference type="Pfam" id="PF00425"/>
    </source>
</evidence>
<evidence type="ECO:0000313" key="3">
    <source>
        <dbReference type="Proteomes" id="UP000069902"/>
    </source>
</evidence>
<dbReference type="InterPro" id="IPR015890">
    <property type="entry name" value="Chorismate_C"/>
</dbReference>
<proteinExistence type="predicted"/>
<dbReference type="Proteomes" id="UP000069902">
    <property type="component" value="Chromosome cPNK"/>
</dbReference>
<dbReference type="KEGG" id="pnl:PNK_0811"/>
<organism evidence="2 3">
    <name type="scientific">Candidatus Protochlamydia naegleriophila</name>
    <dbReference type="NCBI Taxonomy" id="389348"/>
    <lineage>
        <taxon>Bacteria</taxon>
        <taxon>Pseudomonadati</taxon>
        <taxon>Chlamydiota</taxon>
        <taxon>Chlamydiia</taxon>
        <taxon>Parachlamydiales</taxon>
        <taxon>Parachlamydiaceae</taxon>
        <taxon>Candidatus Protochlamydia</taxon>
    </lineage>
</organism>
<dbReference type="PATRIC" id="fig|389348.3.peg.890"/>
<reference evidence="3" key="1">
    <citation type="submission" date="2015-09" db="EMBL/GenBank/DDBJ databases">
        <authorList>
            <person name="Bertelli C."/>
        </authorList>
    </citation>
    <scope>NUCLEOTIDE SEQUENCE [LARGE SCALE GENOMIC DNA]</scope>
    <source>
        <strain evidence="3">KNic</strain>
    </source>
</reference>
<accession>A0A0U5JCB5</accession>
<dbReference type="InterPro" id="IPR005801">
    <property type="entry name" value="ADC_synthase"/>
</dbReference>
<feature type="domain" description="Chorismate-utilising enzyme C-terminal" evidence="1">
    <location>
        <begin position="130"/>
        <end position="381"/>
    </location>
</feature>
<keyword evidence="3" id="KW-1185">Reference proteome</keyword>
<gene>
    <name evidence="2" type="primary">menF</name>
    <name evidence="2" type="ORF">PNK_0811</name>
</gene>
<dbReference type="InParanoid" id="A0A0U5JCB5"/>
<sequence>MLAYPGPFSVSLGLSVNLFASSCFFSYTFLPYESIVASVHMAIDQSFWESGAVINLDQRSVLIAYGLQDFKATKEELDSSKPAFYYPDFFLKAEMPWIQFSSWSILSLEELAQELASASADQSEWTIGHQELFKHAFEGLQEAFESQRLIKVVPYTFAYSSSKMSSERLKFCLKKALHRIENYPVWLYGYWNKSKGVIGITPETLFSHHEQRPTLVQTMALAGTKKQGCEADFEGNKKENAEHELVVADICQVLSSFGRVEVEKKRLLPLPALTHLLTPIQVDLKEPFDFEKLVCALHPTPALGAFPRKEGWEWLCLYQARLDRSYFGAPVGFSFPERGVTVCYVSIRHVQWCEEGMRIGAGCGVVKESECNQEWEEICLKLQAVRSVFAL</sequence>
<dbReference type="STRING" id="389348.PNK_0811"/>
<name>A0A0U5JCB5_9BACT</name>
<dbReference type="Gene3D" id="3.60.120.10">
    <property type="entry name" value="Anthranilate synthase"/>
    <property type="match status" value="1"/>
</dbReference>